<keyword evidence="9" id="KW-0460">Magnesium</keyword>
<evidence type="ECO:0000313" key="17">
    <source>
        <dbReference type="Proteomes" id="UP001634394"/>
    </source>
</evidence>
<keyword evidence="4" id="KW-0507">mRNA processing</keyword>
<gene>
    <name evidence="16" type="ORF">ACJMK2_022980</name>
</gene>
<evidence type="ECO:0000256" key="6">
    <source>
        <dbReference type="ARBA" id="ARBA00022723"/>
    </source>
</evidence>
<dbReference type="InterPro" id="IPR048821">
    <property type="entry name" value="PDE12-like_N"/>
</dbReference>
<evidence type="ECO:0000256" key="5">
    <source>
        <dbReference type="ARBA" id="ARBA00022722"/>
    </source>
</evidence>
<proteinExistence type="predicted"/>
<evidence type="ECO:0000256" key="7">
    <source>
        <dbReference type="ARBA" id="ARBA00022801"/>
    </source>
</evidence>
<feature type="domain" description="Endonuclease/exonuclease/phosphatase" evidence="14">
    <location>
        <begin position="264"/>
        <end position="571"/>
    </location>
</feature>
<organism evidence="16 17">
    <name type="scientific">Sinanodonta woodiana</name>
    <name type="common">Chinese pond mussel</name>
    <name type="synonym">Anodonta woodiana</name>
    <dbReference type="NCBI Taxonomy" id="1069815"/>
    <lineage>
        <taxon>Eukaryota</taxon>
        <taxon>Metazoa</taxon>
        <taxon>Spiralia</taxon>
        <taxon>Lophotrochozoa</taxon>
        <taxon>Mollusca</taxon>
        <taxon>Bivalvia</taxon>
        <taxon>Autobranchia</taxon>
        <taxon>Heteroconchia</taxon>
        <taxon>Palaeoheterodonta</taxon>
        <taxon>Unionida</taxon>
        <taxon>Unionoidea</taxon>
        <taxon>Unionidae</taxon>
        <taxon>Unioninae</taxon>
        <taxon>Sinanodonta</taxon>
    </lineage>
</organism>
<comment type="subcellular location">
    <subcellularLocation>
        <location evidence="2">Mitochondrion matrix</location>
    </subcellularLocation>
</comment>
<evidence type="ECO:0000259" key="14">
    <source>
        <dbReference type="Pfam" id="PF03372"/>
    </source>
</evidence>
<keyword evidence="10" id="KW-0809">Transit peptide</keyword>
<dbReference type="FunFam" id="3.60.10.10:FF:000018">
    <property type="entry name" value="2',5'-phosphodiesterase 12"/>
    <property type="match status" value="1"/>
</dbReference>
<dbReference type="PANTHER" id="PTHR12121">
    <property type="entry name" value="CARBON CATABOLITE REPRESSOR PROTEIN 4"/>
    <property type="match status" value="1"/>
</dbReference>
<dbReference type="Proteomes" id="UP001634394">
    <property type="component" value="Unassembled WGS sequence"/>
</dbReference>
<dbReference type="InterPro" id="IPR050410">
    <property type="entry name" value="CCR4/nocturin_mRNA_transcr"/>
</dbReference>
<evidence type="ECO:0000313" key="16">
    <source>
        <dbReference type="EMBL" id="KAL3837634.1"/>
    </source>
</evidence>
<dbReference type="EMBL" id="JBJQND010000018">
    <property type="protein sequence ID" value="KAL3837634.1"/>
    <property type="molecule type" value="Genomic_DNA"/>
</dbReference>
<dbReference type="GO" id="GO:0046872">
    <property type="term" value="F:metal ion binding"/>
    <property type="evidence" value="ECO:0007669"/>
    <property type="project" value="UniProtKB-KW"/>
</dbReference>
<feature type="domain" description="2',5'-phosphodiesterase 12-like N-terminal" evidence="15">
    <location>
        <begin position="134"/>
        <end position="216"/>
    </location>
</feature>
<sequence length="582" mass="66907">MLVFRKLLTIQNKYTPVFYRAVSYLYVRRATDEGHLHISFNLSVYGGKSRQFLTSRKPGDNVSTTLNRIEAKVKEIADRRKKSKQLLDADEIPIDPQIFHESKQVSGDVLVQDAFITGAVVRICGTEFTVEYNPPTIKSVTLPKLIMVGFPIVPILEYEFTDVSSLEFVWSRIEAKELAVNKKKTKEIVTEVARTFAYTPSKDDIGCHLRLLVTPKLNGLLRDDRSVQFDSPSVVIERSGECPFEKRHLYTQHYTEPGIFRVVTYNILAEMYADSNYSRNVLFPYCPPHALEVSYRSQLLLKELMGYKSDIICLQEVDRKVFYNYLSPALVSCDLDGYYREKGGCVAEGSAIFFRRSRFKYIGQHDIIYTNALETDPECADIYEKTVKNQALNDFLKERQNALQVLVLECIDRPKQKLIVANTHLFFHPATPNIRLIQGIIAAKHLQKVQKIYDNQEGEVSMIFCGDFNTSPESGTFEFLTTQEINEDHLDWKSAPKDQFVPGMNFKHNLDFVTACGQVPYTNYVEKFQDTLDYIFYDVKTLEVEKVIPPPDHEDVVRHTAIPSVLFPSDHIAQVCELKWKF</sequence>
<dbReference type="GO" id="GO:0004535">
    <property type="term" value="F:poly(A)-specific ribonuclease activity"/>
    <property type="evidence" value="ECO:0007669"/>
    <property type="project" value="UniProtKB-ARBA"/>
</dbReference>
<evidence type="ECO:0000256" key="4">
    <source>
        <dbReference type="ARBA" id="ARBA00022664"/>
    </source>
</evidence>
<dbReference type="Pfam" id="PF21171">
    <property type="entry name" value="PDE12-like_N"/>
    <property type="match status" value="1"/>
</dbReference>
<reference evidence="16 17" key="1">
    <citation type="submission" date="2024-11" db="EMBL/GenBank/DDBJ databases">
        <title>Chromosome-level genome assembly of the freshwater bivalve Anodonta woodiana.</title>
        <authorList>
            <person name="Chen X."/>
        </authorList>
    </citation>
    <scope>NUCLEOTIDE SEQUENCE [LARGE SCALE GENOMIC DNA]</scope>
    <source>
        <strain evidence="16">MN2024</strain>
        <tissue evidence="16">Gills</tissue>
    </source>
</reference>
<comment type="cofactor">
    <cofactor evidence="1">
        <name>Mg(2+)</name>
        <dbReference type="ChEBI" id="CHEBI:18420"/>
    </cofactor>
</comment>
<keyword evidence="11" id="KW-0496">Mitochondrion</keyword>
<evidence type="ECO:0000256" key="1">
    <source>
        <dbReference type="ARBA" id="ARBA00001946"/>
    </source>
</evidence>
<keyword evidence="8" id="KW-0269">Exonuclease</keyword>
<dbReference type="GO" id="GO:0006397">
    <property type="term" value="P:mRNA processing"/>
    <property type="evidence" value="ECO:0007669"/>
    <property type="project" value="UniProtKB-KW"/>
</dbReference>
<dbReference type="Gene3D" id="3.60.10.10">
    <property type="entry name" value="Endonuclease/exonuclease/phosphatase"/>
    <property type="match status" value="1"/>
</dbReference>
<dbReference type="InterPro" id="IPR005135">
    <property type="entry name" value="Endo/exonuclease/phosphatase"/>
</dbReference>
<keyword evidence="17" id="KW-1185">Reference proteome</keyword>
<dbReference type="AlphaFoldDB" id="A0ABD3TKQ0"/>
<evidence type="ECO:0000256" key="10">
    <source>
        <dbReference type="ARBA" id="ARBA00022946"/>
    </source>
</evidence>
<evidence type="ECO:0000256" key="13">
    <source>
        <dbReference type="ARBA" id="ARBA00083541"/>
    </source>
</evidence>
<dbReference type="Pfam" id="PF03372">
    <property type="entry name" value="Exo_endo_phos"/>
    <property type="match status" value="1"/>
</dbReference>
<keyword evidence="3" id="KW-0597">Phosphoprotein</keyword>
<evidence type="ECO:0000259" key="15">
    <source>
        <dbReference type="Pfam" id="PF21171"/>
    </source>
</evidence>
<dbReference type="GO" id="GO:0005759">
    <property type="term" value="C:mitochondrial matrix"/>
    <property type="evidence" value="ECO:0007669"/>
    <property type="project" value="UniProtKB-SubCell"/>
</dbReference>
<comment type="caution">
    <text evidence="16">The sequence shown here is derived from an EMBL/GenBank/DDBJ whole genome shotgun (WGS) entry which is preliminary data.</text>
</comment>
<accession>A0ABD3TKQ0</accession>
<dbReference type="SUPFAM" id="SSF56219">
    <property type="entry name" value="DNase I-like"/>
    <property type="match status" value="1"/>
</dbReference>
<evidence type="ECO:0000256" key="11">
    <source>
        <dbReference type="ARBA" id="ARBA00023128"/>
    </source>
</evidence>
<evidence type="ECO:0000256" key="3">
    <source>
        <dbReference type="ARBA" id="ARBA00022553"/>
    </source>
</evidence>
<dbReference type="InterPro" id="IPR036691">
    <property type="entry name" value="Endo/exonu/phosph_ase_sf"/>
</dbReference>
<evidence type="ECO:0000256" key="9">
    <source>
        <dbReference type="ARBA" id="ARBA00022842"/>
    </source>
</evidence>
<keyword evidence="5" id="KW-0540">Nuclease</keyword>
<evidence type="ECO:0000256" key="8">
    <source>
        <dbReference type="ARBA" id="ARBA00022839"/>
    </source>
</evidence>
<keyword evidence="6" id="KW-0479">Metal-binding</keyword>
<dbReference type="PANTHER" id="PTHR12121:SF37">
    <property type="entry name" value="2',5'-PHOSPHODIESTERASE 12"/>
    <property type="match status" value="1"/>
</dbReference>
<evidence type="ECO:0000256" key="12">
    <source>
        <dbReference type="ARBA" id="ARBA00072755"/>
    </source>
</evidence>
<evidence type="ECO:0000256" key="2">
    <source>
        <dbReference type="ARBA" id="ARBA00004305"/>
    </source>
</evidence>
<keyword evidence="7" id="KW-0378">Hydrolase</keyword>
<protein>
    <recommendedName>
        <fullName evidence="12">2',5'-phosphodiesterase 12</fullName>
    </recommendedName>
    <alternativeName>
        <fullName evidence="13">Mitochondrial deadenylase</fullName>
    </alternativeName>
</protein>
<name>A0ABD3TKQ0_SINWO</name>